<sequence length="88" mass="9030">MQFSISTLALALMASLSSAAPAVLEARQGNFVSVGNKYAGPGCTQLIFADPIFGNGNVCQDLDRSGTGTPIRSYETLSNSPGCSGKSL</sequence>
<feature type="signal peptide" evidence="2">
    <location>
        <begin position="1"/>
        <end position="19"/>
    </location>
</feature>
<organism evidence="3 4">
    <name type="scientific">Setomelanomma holmii</name>
    <dbReference type="NCBI Taxonomy" id="210430"/>
    <lineage>
        <taxon>Eukaryota</taxon>
        <taxon>Fungi</taxon>
        <taxon>Dikarya</taxon>
        <taxon>Ascomycota</taxon>
        <taxon>Pezizomycotina</taxon>
        <taxon>Dothideomycetes</taxon>
        <taxon>Pleosporomycetidae</taxon>
        <taxon>Pleosporales</taxon>
        <taxon>Pleosporineae</taxon>
        <taxon>Phaeosphaeriaceae</taxon>
        <taxon>Setomelanomma</taxon>
    </lineage>
</organism>
<feature type="chain" id="PRO_5040360612" evidence="2">
    <location>
        <begin position="20"/>
        <end position="88"/>
    </location>
</feature>
<dbReference type="EMBL" id="ML978160">
    <property type="protein sequence ID" value="KAF2034605.1"/>
    <property type="molecule type" value="Genomic_DNA"/>
</dbReference>
<evidence type="ECO:0000313" key="4">
    <source>
        <dbReference type="Proteomes" id="UP000799777"/>
    </source>
</evidence>
<accession>A0A9P4LRQ3</accession>
<comment type="caution">
    <text evidence="3">The sequence shown here is derived from an EMBL/GenBank/DDBJ whole genome shotgun (WGS) entry which is preliminary data.</text>
</comment>
<proteinExistence type="predicted"/>
<feature type="region of interest" description="Disordered" evidence="1">
    <location>
        <begin position="68"/>
        <end position="88"/>
    </location>
</feature>
<keyword evidence="4" id="KW-1185">Reference proteome</keyword>
<gene>
    <name evidence="3" type="ORF">EK21DRAFT_56092</name>
</gene>
<protein>
    <submittedName>
        <fullName evidence="3">Uncharacterized protein</fullName>
    </submittedName>
</protein>
<evidence type="ECO:0000256" key="1">
    <source>
        <dbReference type="SAM" id="MobiDB-lite"/>
    </source>
</evidence>
<dbReference type="Proteomes" id="UP000799777">
    <property type="component" value="Unassembled WGS sequence"/>
</dbReference>
<dbReference type="AlphaFoldDB" id="A0A9P4LRQ3"/>
<evidence type="ECO:0000313" key="3">
    <source>
        <dbReference type="EMBL" id="KAF2034605.1"/>
    </source>
</evidence>
<name>A0A9P4LRQ3_9PLEO</name>
<reference evidence="3" key="1">
    <citation type="journal article" date="2020" name="Stud. Mycol.">
        <title>101 Dothideomycetes genomes: a test case for predicting lifestyles and emergence of pathogens.</title>
        <authorList>
            <person name="Haridas S."/>
            <person name="Albert R."/>
            <person name="Binder M."/>
            <person name="Bloem J."/>
            <person name="Labutti K."/>
            <person name="Salamov A."/>
            <person name="Andreopoulos B."/>
            <person name="Baker S."/>
            <person name="Barry K."/>
            <person name="Bills G."/>
            <person name="Bluhm B."/>
            <person name="Cannon C."/>
            <person name="Castanera R."/>
            <person name="Culley D."/>
            <person name="Daum C."/>
            <person name="Ezra D."/>
            <person name="Gonzalez J."/>
            <person name="Henrissat B."/>
            <person name="Kuo A."/>
            <person name="Liang C."/>
            <person name="Lipzen A."/>
            <person name="Lutzoni F."/>
            <person name="Magnuson J."/>
            <person name="Mondo S."/>
            <person name="Nolan M."/>
            <person name="Ohm R."/>
            <person name="Pangilinan J."/>
            <person name="Park H.-J."/>
            <person name="Ramirez L."/>
            <person name="Alfaro M."/>
            <person name="Sun H."/>
            <person name="Tritt A."/>
            <person name="Yoshinaga Y."/>
            <person name="Zwiers L.-H."/>
            <person name="Turgeon B."/>
            <person name="Goodwin S."/>
            <person name="Spatafora J."/>
            <person name="Crous P."/>
            <person name="Grigoriev I."/>
        </authorList>
    </citation>
    <scope>NUCLEOTIDE SEQUENCE</scope>
    <source>
        <strain evidence="3">CBS 110217</strain>
    </source>
</reference>
<dbReference type="OrthoDB" id="4652467at2759"/>
<keyword evidence="2" id="KW-0732">Signal</keyword>
<evidence type="ECO:0000256" key="2">
    <source>
        <dbReference type="SAM" id="SignalP"/>
    </source>
</evidence>